<dbReference type="AlphaFoldDB" id="A0A8J3AKT3"/>
<gene>
    <name evidence="11" type="primary">kinB</name>
    <name evidence="11" type="ORF">GCM10007380_23770</name>
</gene>
<dbReference type="CDD" id="cd00075">
    <property type="entry name" value="HATPase"/>
    <property type="match status" value="1"/>
</dbReference>
<feature type="transmembrane region" description="Helical" evidence="9">
    <location>
        <begin position="39"/>
        <end position="57"/>
    </location>
</feature>
<organism evidence="11 12">
    <name type="scientific">Gottfriedia solisilvae</name>
    <dbReference type="NCBI Taxonomy" id="1516104"/>
    <lineage>
        <taxon>Bacteria</taxon>
        <taxon>Bacillati</taxon>
        <taxon>Bacillota</taxon>
        <taxon>Bacilli</taxon>
        <taxon>Bacillales</taxon>
        <taxon>Bacillaceae</taxon>
        <taxon>Gottfriedia</taxon>
    </lineage>
</organism>
<keyword evidence="9" id="KW-0472">Membrane</keyword>
<dbReference type="InterPro" id="IPR004358">
    <property type="entry name" value="Sig_transdc_His_kin-like_C"/>
</dbReference>
<dbReference type="InterPro" id="IPR036890">
    <property type="entry name" value="HATPase_C_sf"/>
</dbReference>
<dbReference type="Pfam" id="PF00512">
    <property type="entry name" value="HisKA"/>
    <property type="match status" value="1"/>
</dbReference>
<evidence type="ECO:0000313" key="11">
    <source>
        <dbReference type="EMBL" id="GGI14604.1"/>
    </source>
</evidence>
<dbReference type="RefSeq" id="WP_088000149.1">
    <property type="nucleotide sequence ID" value="NZ_BMHB01000001.1"/>
</dbReference>
<dbReference type="SUPFAM" id="SSF47384">
    <property type="entry name" value="Homodimeric domain of signal transducing histidine kinase"/>
    <property type="match status" value="1"/>
</dbReference>
<dbReference type="SMART" id="SM00387">
    <property type="entry name" value="HATPase_c"/>
    <property type="match status" value="1"/>
</dbReference>
<feature type="transmembrane region" description="Helical" evidence="9">
    <location>
        <begin position="168"/>
        <end position="189"/>
    </location>
</feature>
<keyword evidence="3" id="KW-0597">Phosphoprotein</keyword>
<dbReference type="Gene3D" id="1.10.287.130">
    <property type="match status" value="1"/>
</dbReference>
<dbReference type="Pfam" id="PF02518">
    <property type="entry name" value="HATPase_c"/>
    <property type="match status" value="1"/>
</dbReference>
<accession>A0A8J3AKT3</accession>
<dbReference type="SUPFAM" id="SSF55874">
    <property type="entry name" value="ATPase domain of HSP90 chaperone/DNA topoisomerase II/histidine kinase"/>
    <property type="match status" value="1"/>
</dbReference>
<dbReference type="PANTHER" id="PTHR43065:SF53">
    <property type="entry name" value="SPORULATION KINASE B"/>
    <property type="match status" value="1"/>
</dbReference>
<dbReference type="EC" id="2.7.13.3" evidence="2"/>
<evidence type="ECO:0000313" key="12">
    <source>
        <dbReference type="Proteomes" id="UP000626244"/>
    </source>
</evidence>
<sequence length="436" mass="50088">MLQLKDLLIQFAIIIIPVFLYEMFWLSRYHNTSPKQNRLLVGLLSLLNIFICLLYPIQISDNMAITFSILLMYSAILYGGRVIGIIVIFAKPLFMYLLYDISVLKCFPFELISCILPLIVSPQWVSFSRRKKFALSILMPILYAICIICLLYYEATVNGVKEYQSEQTILSVCIFFTVLTITMLFHVYLREFLFENAEIRVQMQKSEKLNMVSELAASVAHEVRNPLTVVRGFIQLIENQESGTNREYMKLVLTELDRAENIISDYLNLARPQIEEKKIINMTEQLNEVTTLMSTYASLQGAFLQVNVTEKMFTIGDRAKIKQAIINILKNGVEAIKETKGYIKIEANIEKMRDREYIRIVVKDNGVGMSRGQLDRLGQPFYSLKEKGTGLGLMVTFSIIEAHKGTIEYLSEEGKGTEVHILLPAYHMEEENTEEL</sequence>
<keyword evidence="8" id="KW-0902">Two-component regulatory system</keyword>
<keyword evidence="5" id="KW-0547">Nucleotide-binding</keyword>
<evidence type="ECO:0000256" key="2">
    <source>
        <dbReference type="ARBA" id="ARBA00012438"/>
    </source>
</evidence>
<dbReference type="PROSITE" id="PS50109">
    <property type="entry name" value="HIS_KIN"/>
    <property type="match status" value="1"/>
</dbReference>
<dbReference type="SMART" id="SM00388">
    <property type="entry name" value="HisKA"/>
    <property type="match status" value="1"/>
</dbReference>
<keyword evidence="6 11" id="KW-0418">Kinase</keyword>
<feature type="transmembrane region" description="Helical" evidence="9">
    <location>
        <begin position="69"/>
        <end position="90"/>
    </location>
</feature>
<dbReference type="PRINTS" id="PR00344">
    <property type="entry name" value="BCTRLSENSOR"/>
</dbReference>
<protein>
    <recommendedName>
        <fullName evidence="2">histidine kinase</fullName>
        <ecNumber evidence="2">2.7.13.3</ecNumber>
    </recommendedName>
</protein>
<feature type="transmembrane region" description="Helical" evidence="9">
    <location>
        <begin position="96"/>
        <end position="121"/>
    </location>
</feature>
<name>A0A8J3AKT3_9BACI</name>
<evidence type="ECO:0000256" key="4">
    <source>
        <dbReference type="ARBA" id="ARBA00022679"/>
    </source>
</evidence>
<dbReference type="GO" id="GO:0000155">
    <property type="term" value="F:phosphorelay sensor kinase activity"/>
    <property type="evidence" value="ECO:0007669"/>
    <property type="project" value="InterPro"/>
</dbReference>
<keyword evidence="9" id="KW-1133">Transmembrane helix</keyword>
<evidence type="ECO:0000256" key="7">
    <source>
        <dbReference type="ARBA" id="ARBA00022840"/>
    </source>
</evidence>
<evidence type="ECO:0000256" key="1">
    <source>
        <dbReference type="ARBA" id="ARBA00000085"/>
    </source>
</evidence>
<dbReference type="EMBL" id="BMHB01000001">
    <property type="protein sequence ID" value="GGI14604.1"/>
    <property type="molecule type" value="Genomic_DNA"/>
</dbReference>
<reference evidence="12" key="1">
    <citation type="journal article" date="2019" name="Int. J. Syst. Evol. Microbiol.">
        <title>The Global Catalogue of Microorganisms (GCM) 10K type strain sequencing project: providing services to taxonomists for standard genome sequencing and annotation.</title>
        <authorList>
            <consortium name="The Broad Institute Genomics Platform"/>
            <consortium name="The Broad Institute Genome Sequencing Center for Infectious Disease"/>
            <person name="Wu L."/>
            <person name="Ma J."/>
        </authorList>
    </citation>
    <scope>NUCLEOTIDE SEQUENCE [LARGE SCALE GENOMIC DNA]</scope>
    <source>
        <strain evidence="12">CGMCC 1.14993</strain>
    </source>
</reference>
<keyword evidence="4" id="KW-0808">Transferase</keyword>
<evidence type="ECO:0000256" key="9">
    <source>
        <dbReference type="SAM" id="Phobius"/>
    </source>
</evidence>
<keyword evidence="7" id="KW-0067">ATP-binding</keyword>
<feature type="transmembrane region" description="Helical" evidence="9">
    <location>
        <begin position="133"/>
        <end position="153"/>
    </location>
</feature>
<dbReference type="FunFam" id="1.10.287.130:FF:000032">
    <property type="entry name" value="Sensor histidine kinase"/>
    <property type="match status" value="1"/>
</dbReference>
<proteinExistence type="predicted"/>
<dbReference type="InterPro" id="IPR003661">
    <property type="entry name" value="HisK_dim/P_dom"/>
</dbReference>
<dbReference type="InterPro" id="IPR036097">
    <property type="entry name" value="HisK_dim/P_sf"/>
</dbReference>
<feature type="transmembrane region" description="Helical" evidence="9">
    <location>
        <begin position="7"/>
        <end position="27"/>
    </location>
</feature>
<dbReference type="InterPro" id="IPR003594">
    <property type="entry name" value="HATPase_dom"/>
</dbReference>
<dbReference type="CDD" id="cd00082">
    <property type="entry name" value="HisKA"/>
    <property type="match status" value="1"/>
</dbReference>
<dbReference type="Gene3D" id="3.30.565.10">
    <property type="entry name" value="Histidine kinase-like ATPase, C-terminal domain"/>
    <property type="match status" value="1"/>
</dbReference>
<dbReference type="Proteomes" id="UP000626244">
    <property type="component" value="Unassembled WGS sequence"/>
</dbReference>
<dbReference type="OrthoDB" id="9815750at2"/>
<dbReference type="PANTHER" id="PTHR43065">
    <property type="entry name" value="SENSOR HISTIDINE KINASE"/>
    <property type="match status" value="1"/>
</dbReference>
<dbReference type="GO" id="GO:0005524">
    <property type="term" value="F:ATP binding"/>
    <property type="evidence" value="ECO:0007669"/>
    <property type="project" value="UniProtKB-KW"/>
</dbReference>
<keyword evidence="9" id="KW-0812">Transmembrane</keyword>
<evidence type="ECO:0000256" key="6">
    <source>
        <dbReference type="ARBA" id="ARBA00022777"/>
    </source>
</evidence>
<comment type="caution">
    <text evidence="11">The sequence shown here is derived from an EMBL/GenBank/DDBJ whole genome shotgun (WGS) entry which is preliminary data.</text>
</comment>
<feature type="domain" description="Histidine kinase" evidence="10">
    <location>
        <begin position="218"/>
        <end position="427"/>
    </location>
</feature>
<evidence type="ECO:0000256" key="3">
    <source>
        <dbReference type="ARBA" id="ARBA00022553"/>
    </source>
</evidence>
<evidence type="ECO:0000256" key="5">
    <source>
        <dbReference type="ARBA" id="ARBA00022741"/>
    </source>
</evidence>
<evidence type="ECO:0000256" key="8">
    <source>
        <dbReference type="ARBA" id="ARBA00023012"/>
    </source>
</evidence>
<dbReference type="InterPro" id="IPR005467">
    <property type="entry name" value="His_kinase_dom"/>
</dbReference>
<keyword evidence="12" id="KW-1185">Reference proteome</keyword>
<evidence type="ECO:0000259" key="10">
    <source>
        <dbReference type="PROSITE" id="PS50109"/>
    </source>
</evidence>
<comment type="catalytic activity">
    <reaction evidence="1">
        <text>ATP + protein L-histidine = ADP + protein N-phospho-L-histidine.</text>
        <dbReference type="EC" id="2.7.13.3"/>
    </reaction>
</comment>